<evidence type="ECO:0000256" key="2">
    <source>
        <dbReference type="ARBA" id="ARBA00022801"/>
    </source>
</evidence>
<gene>
    <name evidence="4" type="ORF">E1263_00310</name>
</gene>
<keyword evidence="2" id="KW-0378">Hydrolase</keyword>
<dbReference type="GO" id="GO:0004553">
    <property type="term" value="F:hydrolase activity, hydrolyzing O-glycosyl compounds"/>
    <property type="evidence" value="ECO:0007669"/>
    <property type="project" value="InterPro"/>
</dbReference>
<dbReference type="Pfam" id="PF04616">
    <property type="entry name" value="Glyco_hydro_43"/>
    <property type="match status" value="1"/>
</dbReference>
<name>A0A4R4ZXU6_9ACTN</name>
<dbReference type="SUPFAM" id="SSF75005">
    <property type="entry name" value="Arabinanase/levansucrase/invertase"/>
    <property type="match status" value="1"/>
</dbReference>
<dbReference type="PANTHER" id="PTHR22925">
    <property type="entry name" value="GLYCOSYL HYDROLASE 43 FAMILY MEMBER"/>
    <property type="match status" value="1"/>
</dbReference>
<proteinExistence type="inferred from homology"/>
<dbReference type="GO" id="GO:0005975">
    <property type="term" value="P:carbohydrate metabolic process"/>
    <property type="evidence" value="ECO:0007669"/>
    <property type="project" value="InterPro"/>
</dbReference>
<evidence type="ECO:0008006" key="6">
    <source>
        <dbReference type="Google" id="ProtNLM"/>
    </source>
</evidence>
<comment type="caution">
    <text evidence="4">The sequence shown here is derived from an EMBL/GenBank/DDBJ whole genome shotgun (WGS) entry which is preliminary data.</text>
</comment>
<evidence type="ECO:0000313" key="4">
    <source>
        <dbReference type="EMBL" id="TDD63430.1"/>
    </source>
</evidence>
<dbReference type="PANTHER" id="PTHR22925:SF3">
    <property type="entry name" value="GLYCOSYL HYDROLASE FAMILY PROTEIN 43"/>
    <property type="match status" value="1"/>
</dbReference>
<accession>A0A4R4ZXU6</accession>
<evidence type="ECO:0000256" key="1">
    <source>
        <dbReference type="ARBA" id="ARBA00009865"/>
    </source>
</evidence>
<dbReference type="AlphaFoldDB" id="A0A4R4ZXU6"/>
<evidence type="ECO:0000256" key="3">
    <source>
        <dbReference type="ARBA" id="ARBA00023295"/>
    </source>
</evidence>
<dbReference type="CDD" id="cd18824">
    <property type="entry name" value="GH43_CtGH43-like"/>
    <property type="match status" value="1"/>
</dbReference>
<keyword evidence="3" id="KW-0326">Glycosidase</keyword>
<dbReference type="OrthoDB" id="9758923at2"/>
<reference evidence="4 5" key="1">
    <citation type="submission" date="2019-03" db="EMBL/GenBank/DDBJ databases">
        <title>Draft genome sequences of novel Actinobacteria.</title>
        <authorList>
            <person name="Sahin N."/>
            <person name="Ay H."/>
            <person name="Saygin H."/>
        </authorList>
    </citation>
    <scope>NUCLEOTIDE SEQUENCE [LARGE SCALE GENOMIC DNA]</scope>
    <source>
        <strain evidence="4 5">JCM 13523</strain>
    </source>
</reference>
<organism evidence="4 5">
    <name type="scientific">Kribbella antibiotica</name>
    <dbReference type="NCBI Taxonomy" id="190195"/>
    <lineage>
        <taxon>Bacteria</taxon>
        <taxon>Bacillati</taxon>
        <taxon>Actinomycetota</taxon>
        <taxon>Actinomycetes</taxon>
        <taxon>Propionibacteriales</taxon>
        <taxon>Kribbellaceae</taxon>
        <taxon>Kribbella</taxon>
    </lineage>
</organism>
<dbReference type="InterPro" id="IPR023296">
    <property type="entry name" value="Glyco_hydro_beta-prop_sf"/>
</dbReference>
<sequence>MKVMIIGGNPSSPVGPRRSAGERVRAVLTRSIARLLVVVGVLLGTLAAPSGAQARPAVADDVVTVVNSDSTGQVSRYDVAGNALDAHDGSMIQVGSTFYLYGTSYACGYKYQQNSSFCGFKVYSSPDLVHWTDRGYVVAPGACGYCFRPHVVYNASTGMYVLWSDAGGRYLVATSPSPTGLFTEKPTPQLAVGGAVDMALFVDTDGTGYVVHNTTLVEPGLTADMVVEKLTADYLSTTGEFVRLGLGDVEAFAVFKRNGVYHALMSDPSCAYCAGATGEMTAPSMLGPWSGAWYDPNGVHQSGRAEPRWRARLVNPNNCGGQPLKVLPLQGPDGQTTFYFVSDRWNNRAPNESLANLFIGPLSFDASGKLQDIECTNSFPLTPPGPRGGYDISPDQDQSSGFDGFHHYCDVAGQIQRQQTFVPSRNGQLTVASVTTFQNGNPNAALTFEVVDAGSNEVLSRTDFPVGSVPWAPTALKAYPGIAVTAGKTYALRLSSATTSGCYGWEYSNNNPYAAGQEAYSTTGGTTFVVEAGRDLKFTTDVGTSPTYREPAVPAGFTRCAGEGERCSFTGTRKVLYGAGTASASYRAKVAAGGVDCKIVAFGADPALNVLKSCYVSPPGGPSGSTRCVTEGQTCAVGGPAIVTFGAAGNYADKLVGAGSITCTNASFGRDPLPGVEKACYVASAGSPPGLASCAAENQTCTVAGPRTAVFGARGAFYSRLVNGPFTCNAATFGADPIYGVLKTCALV</sequence>
<keyword evidence="5" id="KW-1185">Reference proteome</keyword>
<dbReference type="InterPro" id="IPR006710">
    <property type="entry name" value="Glyco_hydro_43"/>
</dbReference>
<dbReference type="Proteomes" id="UP000295124">
    <property type="component" value="Unassembled WGS sequence"/>
</dbReference>
<evidence type="ECO:0000313" key="5">
    <source>
        <dbReference type="Proteomes" id="UP000295124"/>
    </source>
</evidence>
<dbReference type="Gene3D" id="2.115.10.20">
    <property type="entry name" value="Glycosyl hydrolase domain, family 43"/>
    <property type="match status" value="1"/>
</dbReference>
<dbReference type="EMBL" id="SMKX01000001">
    <property type="protein sequence ID" value="TDD63430.1"/>
    <property type="molecule type" value="Genomic_DNA"/>
</dbReference>
<protein>
    <recommendedName>
        <fullName evidence="6">Beta-xylosidase</fullName>
    </recommendedName>
</protein>
<comment type="similarity">
    <text evidence="1">Belongs to the glycosyl hydrolase 43 family.</text>
</comment>